<dbReference type="InterPro" id="IPR000719">
    <property type="entry name" value="Prot_kinase_dom"/>
</dbReference>
<evidence type="ECO:0000256" key="4">
    <source>
        <dbReference type="ARBA" id="ARBA00047951"/>
    </source>
</evidence>
<dbReference type="AlphaFoldDB" id="A0AAW0JU93"/>
<keyword evidence="7" id="KW-1185">Reference proteome</keyword>
<dbReference type="InterPro" id="IPR011009">
    <property type="entry name" value="Kinase-like_dom_sf"/>
</dbReference>
<keyword evidence="2" id="KW-0067">ATP-binding</keyword>
<dbReference type="SUPFAM" id="SSF56112">
    <property type="entry name" value="Protein kinase-like (PK-like)"/>
    <property type="match status" value="1"/>
</dbReference>
<reference evidence="6 7" key="1">
    <citation type="journal article" date="2018" name="Sci. Data">
        <title>The draft genome sequence of cork oak.</title>
        <authorList>
            <person name="Ramos A.M."/>
            <person name="Usie A."/>
            <person name="Barbosa P."/>
            <person name="Barros P.M."/>
            <person name="Capote T."/>
            <person name="Chaves I."/>
            <person name="Simoes F."/>
            <person name="Abreu I."/>
            <person name="Carrasquinho I."/>
            <person name="Faro C."/>
            <person name="Guimaraes J.B."/>
            <person name="Mendonca D."/>
            <person name="Nobrega F."/>
            <person name="Rodrigues L."/>
            <person name="Saibo N.J.M."/>
            <person name="Varela M.C."/>
            <person name="Egas C."/>
            <person name="Matos J."/>
            <person name="Miguel C.M."/>
            <person name="Oliveira M.M."/>
            <person name="Ricardo C.P."/>
            <person name="Goncalves S."/>
        </authorList>
    </citation>
    <scope>NUCLEOTIDE SEQUENCE [LARGE SCALE GENOMIC DNA]</scope>
    <source>
        <strain evidence="7">cv. HL8</strain>
    </source>
</reference>
<evidence type="ECO:0000313" key="7">
    <source>
        <dbReference type="Proteomes" id="UP000237347"/>
    </source>
</evidence>
<evidence type="ECO:0000256" key="2">
    <source>
        <dbReference type="ARBA" id="ARBA00022840"/>
    </source>
</evidence>
<sequence length="280" mass="31909">MLDSFNNISDYECKIYPTEKFRLPYMISGCDHFIPDDFLSFSCVCLRGYEGNLIFPRDVKVSVQALEDCHFSFSRGEVVGALSYLHLAASLPIYHRDIKSTNILLDDKYRAKIADFGTSRSVAIEKTHLTTNVYGTFGYLDPEYFQTSQLTKKSDVYSFGVILAELLTREKPISSKRTGEGKSLATYFILSMEKNSLFDILDDQVKKNGDEKDIKVVANLAKRCLDLNGRRRPTMGNVTKELEEVRKVFSGQENYEELDSVRMEEIEPRNDVSTSTPSIF</sequence>
<evidence type="ECO:0000256" key="3">
    <source>
        <dbReference type="ARBA" id="ARBA00047558"/>
    </source>
</evidence>
<dbReference type="SMART" id="SM00220">
    <property type="entry name" value="S_TKc"/>
    <property type="match status" value="1"/>
</dbReference>
<dbReference type="Pfam" id="PF00069">
    <property type="entry name" value="Pkinase"/>
    <property type="match status" value="1"/>
</dbReference>
<dbReference type="Gene3D" id="1.10.510.10">
    <property type="entry name" value="Transferase(Phosphotransferase) domain 1"/>
    <property type="match status" value="1"/>
</dbReference>
<dbReference type="EMBL" id="PKMF04000473">
    <property type="protein sequence ID" value="KAK7829801.1"/>
    <property type="molecule type" value="Genomic_DNA"/>
</dbReference>
<evidence type="ECO:0000313" key="6">
    <source>
        <dbReference type="EMBL" id="KAK7829801.1"/>
    </source>
</evidence>
<name>A0AAW0JU93_QUESU</name>
<dbReference type="PANTHER" id="PTHR27005:SF515">
    <property type="entry name" value="WALL-ASSOCIATED RECEPTOR KINASE-LIKE 10-RELATED"/>
    <property type="match status" value="1"/>
</dbReference>
<dbReference type="GO" id="GO:0007166">
    <property type="term" value="P:cell surface receptor signaling pathway"/>
    <property type="evidence" value="ECO:0007669"/>
    <property type="project" value="InterPro"/>
</dbReference>
<dbReference type="PROSITE" id="PS00108">
    <property type="entry name" value="PROTEIN_KINASE_ST"/>
    <property type="match status" value="1"/>
</dbReference>
<dbReference type="GO" id="GO:0005524">
    <property type="term" value="F:ATP binding"/>
    <property type="evidence" value="ECO:0007669"/>
    <property type="project" value="UniProtKB-KW"/>
</dbReference>
<dbReference type="InterPro" id="IPR008271">
    <property type="entry name" value="Ser/Thr_kinase_AS"/>
</dbReference>
<dbReference type="FunFam" id="1.10.510.10:FF:001470">
    <property type="entry name" value="Os04g0517700 protein"/>
    <property type="match status" value="1"/>
</dbReference>
<gene>
    <name evidence="6" type="primary">WAKL2_6</name>
    <name evidence="6" type="ORF">CFP56_028848</name>
</gene>
<comment type="catalytic activity">
    <reaction evidence="4">
        <text>L-threonyl-[protein] + ATP = O-phospho-L-threonyl-[protein] + ADP + H(+)</text>
        <dbReference type="Rhea" id="RHEA:46608"/>
        <dbReference type="Rhea" id="RHEA-COMP:11060"/>
        <dbReference type="Rhea" id="RHEA-COMP:11605"/>
        <dbReference type="ChEBI" id="CHEBI:15378"/>
        <dbReference type="ChEBI" id="CHEBI:30013"/>
        <dbReference type="ChEBI" id="CHEBI:30616"/>
        <dbReference type="ChEBI" id="CHEBI:61977"/>
        <dbReference type="ChEBI" id="CHEBI:456216"/>
    </reaction>
</comment>
<keyword evidence="1" id="KW-0547">Nucleotide-binding</keyword>
<evidence type="ECO:0000259" key="5">
    <source>
        <dbReference type="PROSITE" id="PS50011"/>
    </source>
</evidence>
<proteinExistence type="predicted"/>
<evidence type="ECO:0000256" key="1">
    <source>
        <dbReference type="ARBA" id="ARBA00022741"/>
    </source>
</evidence>
<comment type="caution">
    <text evidence="6">The sequence shown here is derived from an EMBL/GenBank/DDBJ whole genome shotgun (WGS) entry which is preliminary data.</text>
</comment>
<dbReference type="PROSITE" id="PS50011">
    <property type="entry name" value="PROTEIN_KINASE_DOM"/>
    <property type="match status" value="1"/>
</dbReference>
<dbReference type="Proteomes" id="UP000237347">
    <property type="component" value="Unassembled WGS sequence"/>
</dbReference>
<dbReference type="GO" id="GO:0004674">
    <property type="term" value="F:protein serine/threonine kinase activity"/>
    <property type="evidence" value="ECO:0007669"/>
    <property type="project" value="TreeGrafter"/>
</dbReference>
<dbReference type="PANTHER" id="PTHR27005">
    <property type="entry name" value="WALL-ASSOCIATED RECEPTOR KINASE-LIKE 21"/>
    <property type="match status" value="1"/>
</dbReference>
<dbReference type="InterPro" id="IPR045274">
    <property type="entry name" value="WAK-like"/>
</dbReference>
<accession>A0AAW0JU93</accession>
<protein>
    <submittedName>
        <fullName evidence="6">Wall-associated receptor kinase-like 2</fullName>
    </submittedName>
</protein>
<comment type="catalytic activity">
    <reaction evidence="3">
        <text>L-seryl-[protein] + ATP = O-phospho-L-seryl-[protein] + ADP + H(+)</text>
        <dbReference type="Rhea" id="RHEA:17989"/>
        <dbReference type="Rhea" id="RHEA-COMP:9863"/>
        <dbReference type="Rhea" id="RHEA-COMP:11604"/>
        <dbReference type="ChEBI" id="CHEBI:15378"/>
        <dbReference type="ChEBI" id="CHEBI:29999"/>
        <dbReference type="ChEBI" id="CHEBI:30616"/>
        <dbReference type="ChEBI" id="CHEBI:83421"/>
        <dbReference type="ChEBI" id="CHEBI:456216"/>
    </reaction>
</comment>
<dbReference type="GO" id="GO:0005886">
    <property type="term" value="C:plasma membrane"/>
    <property type="evidence" value="ECO:0007669"/>
    <property type="project" value="TreeGrafter"/>
</dbReference>
<organism evidence="6 7">
    <name type="scientific">Quercus suber</name>
    <name type="common">Cork oak</name>
    <dbReference type="NCBI Taxonomy" id="58331"/>
    <lineage>
        <taxon>Eukaryota</taxon>
        <taxon>Viridiplantae</taxon>
        <taxon>Streptophyta</taxon>
        <taxon>Embryophyta</taxon>
        <taxon>Tracheophyta</taxon>
        <taxon>Spermatophyta</taxon>
        <taxon>Magnoliopsida</taxon>
        <taxon>eudicotyledons</taxon>
        <taxon>Gunneridae</taxon>
        <taxon>Pentapetalae</taxon>
        <taxon>rosids</taxon>
        <taxon>fabids</taxon>
        <taxon>Fagales</taxon>
        <taxon>Fagaceae</taxon>
        <taxon>Quercus</taxon>
    </lineage>
</organism>
<feature type="domain" description="Protein kinase" evidence="5">
    <location>
        <begin position="1"/>
        <end position="249"/>
    </location>
</feature>